<dbReference type="AlphaFoldDB" id="V2Q891"/>
<sequence length="131" mass="15081">MLSFILWIFGCIVVIPAMIYIFNKVMKNRAVKKGGAMTKDRYNTIASRLLLITLLSTFVCVAINSYMPLIITGAAFVGFLVFARKRYGYRAVEYRGTPIEMMTKEELFKKFDEEKTFMTINSCSIYHSDDK</sequence>
<gene>
    <name evidence="1" type="ORF">N508_000037</name>
</gene>
<evidence type="ECO:0000313" key="1">
    <source>
        <dbReference type="EMBL" id="USF22984.1"/>
    </source>
</evidence>
<dbReference type="KEGG" id="msch:N508_000037"/>
<dbReference type="EMBL" id="CP097562">
    <property type="protein sequence ID" value="USF22984.1"/>
    <property type="molecule type" value="Genomic_DNA"/>
</dbReference>
<proteinExistence type="predicted"/>
<keyword evidence="2" id="KW-1185">Reference proteome</keyword>
<evidence type="ECO:0000313" key="2">
    <source>
        <dbReference type="Proteomes" id="UP000017429"/>
    </source>
</evidence>
<dbReference type="RefSeq" id="WP_023276769.1">
    <property type="nucleotide sequence ID" value="NZ_CP097562.1"/>
</dbReference>
<dbReference type="Proteomes" id="UP000017429">
    <property type="component" value="Chromosome"/>
</dbReference>
<reference evidence="1" key="1">
    <citation type="journal article" date="2014" name="Genome Announc.">
        <title>Draft genome sequences of the altered schaedler flora, a defined bacterial community from gnotobiotic mice.</title>
        <authorList>
            <person name="Wannemuehler M.J."/>
            <person name="Overstreet A.M."/>
            <person name="Ward D.V."/>
            <person name="Phillips G.J."/>
        </authorList>
    </citation>
    <scope>NUCLEOTIDE SEQUENCE</scope>
    <source>
        <strain evidence="1">ASF457</strain>
    </source>
</reference>
<protein>
    <submittedName>
        <fullName evidence="1">Uncharacterized protein</fullName>
    </submittedName>
</protein>
<organism evidence="1 2">
    <name type="scientific">Mucispirillum schaedleri ASF457</name>
    <dbReference type="NCBI Taxonomy" id="1379858"/>
    <lineage>
        <taxon>Bacteria</taxon>
        <taxon>Pseudomonadati</taxon>
        <taxon>Deferribacterota</taxon>
        <taxon>Deferribacteres</taxon>
        <taxon>Deferribacterales</taxon>
        <taxon>Mucispirillaceae</taxon>
        <taxon>Mucispirillum</taxon>
    </lineage>
</organism>
<name>V2Q891_9BACT</name>
<reference evidence="1" key="3">
    <citation type="submission" date="2022-06" db="EMBL/GenBank/DDBJ databases">
        <title>Resources to Facilitate Use of the Altered Schaedler Flora (ASF) Mouse Model to Study Microbiome Function.</title>
        <authorList>
            <person name="Proctor A."/>
            <person name="Parvinroo S."/>
            <person name="Richie T."/>
            <person name="Jia X."/>
            <person name="Lee S.T.M."/>
            <person name="Karp P.D."/>
            <person name="Paley S."/>
            <person name="Kostic A.D."/>
            <person name="Pierre J.F."/>
            <person name="Wannemuehler M.J."/>
            <person name="Phillips G.J."/>
        </authorList>
    </citation>
    <scope>NUCLEOTIDE SEQUENCE</scope>
    <source>
        <strain evidence="1">ASF457</strain>
    </source>
</reference>
<accession>V2Q891</accession>
<reference evidence="1" key="2">
    <citation type="submission" date="2022-05" db="EMBL/GenBank/DDBJ databases">
        <authorList>
            <person name="Proctor A.L."/>
            <person name="Phillips G.J."/>
            <person name="Wannemuehler M.J."/>
        </authorList>
    </citation>
    <scope>NUCLEOTIDE SEQUENCE</scope>
    <source>
        <strain evidence="1">ASF457</strain>
    </source>
</reference>